<evidence type="ECO:0000313" key="2">
    <source>
        <dbReference type="Proteomes" id="UP001500604"/>
    </source>
</evidence>
<reference evidence="2" key="1">
    <citation type="journal article" date="2019" name="Int. J. Syst. Evol. Microbiol.">
        <title>The Global Catalogue of Microorganisms (GCM) 10K type strain sequencing project: providing services to taxonomists for standard genome sequencing and annotation.</title>
        <authorList>
            <consortium name="The Broad Institute Genomics Platform"/>
            <consortium name="The Broad Institute Genome Sequencing Center for Infectious Disease"/>
            <person name="Wu L."/>
            <person name="Ma J."/>
        </authorList>
    </citation>
    <scope>NUCLEOTIDE SEQUENCE [LARGE SCALE GENOMIC DNA]</scope>
    <source>
        <strain evidence="2">JCM 17805</strain>
    </source>
</reference>
<organism evidence="1 2">
    <name type="scientific">Kistimonas scapharcae</name>
    <dbReference type="NCBI Taxonomy" id="1036133"/>
    <lineage>
        <taxon>Bacteria</taxon>
        <taxon>Pseudomonadati</taxon>
        <taxon>Pseudomonadota</taxon>
        <taxon>Gammaproteobacteria</taxon>
        <taxon>Oceanospirillales</taxon>
        <taxon>Endozoicomonadaceae</taxon>
        <taxon>Kistimonas</taxon>
    </lineage>
</organism>
<proteinExistence type="predicted"/>
<gene>
    <name evidence="1" type="ORF">GCM10023116_29320</name>
</gene>
<keyword evidence="2" id="KW-1185">Reference proteome</keyword>
<evidence type="ECO:0000313" key="1">
    <source>
        <dbReference type="EMBL" id="GAA4650649.1"/>
    </source>
</evidence>
<dbReference type="Proteomes" id="UP001500604">
    <property type="component" value="Unassembled WGS sequence"/>
</dbReference>
<protein>
    <recommendedName>
        <fullName evidence="3">PDZ domain-containing protein</fullName>
    </recommendedName>
</protein>
<accession>A0ABP8V3S1</accession>
<dbReference type="Gene3D" id="2.30.42.10">
    <property type="match status" value="1"/>
</dbReference>
<sequence length="139" mass="15822">MCPCLFPFAFLVTTPLNMSLFSADSLIEYGCVIHHELGFAVSKKEHASKLEVTKGIQPQSHNQLMTKDIILKANNKRVRSVEALASILSETSTKSLNRWFPWSHLHIPIEVKRKGKIETIPLTFAKKRDYSKPFVKGHF</sequence>
<evidence type="ECO:0008006" key="3">
    <source>
        <dbReference type="Google" id="ProtNLM"/>
    </source>
</evidence>
<comment type="caution">
    <text evidence="1">The sequence shown here is derived from an EMBL/GenBank/DDBJ whole genome shotgun (WGS) entry which is preliminary data.</text>
</comment>
<dbReference type="EMBL" id="BAABFL010000411">
    <property type="protein sequence ID" value="GAA4650649.1"/>
    <property type="molecule type" value="Genomic_DNA"/>
</dbReference>
<dbReference type="InterPro" id="IPR036034">
    <property type="entry name" value="PDZ_sf"/>
</dbReference>
<name>A0ABP8V3S1_9GAMM</name>